<dbReference type="AlphaFoldDB" id="A0A4Z1NST6"/>
<keyword evidence="1" id="KW-0812">Transmembrane</keyword>
<dbReference type="EMBL" id="SNSC02000025">
    <property type="protein sequence ID" value="TID13685.1"/>
    <property type="molecule type" value="Genomic_DNA"/>
</dbReference>
<dbReference type="Proteomes" id="UP000298493">
    <property type="component" value="Unassembled WGS sequence"/>
</dbReference>
<keyword evidence="1" id="KW-0472">Membrane</keyword>
<keyword evidence="1" id="KW-1133">Transmembrane helix</keyword>
<reference evidence="2 3" key="1">
    <citation type="submission" date="2019-04" db="EMBL/GenBank/DDBJ databases">
        <title>High contiguity whole genome sequence and gene annotation resource for two Venturia nashicola isolates.</title>
        <authorList>
            <person name="Prokchorchik M."/>
            <person name="Won K."/>
            <person name="Lee Y."/>
            <person name="Choi E.D."/>
            <person name="Segonzac C."/>
            <person name="Sohn K.H."/>
        </authorList>
    </citation>
    <scope>NUCLEOTIDE SEQUENCE [LARGE SCALE GENOMIC DNA]</scope>
    <source>
        <strain evidence="2 3">PRI2</strain>
    </source>
</reference>
<feature type="transmembrane region" description="Helical" evidence="1">
    <location>
        <begin position="137"/>
        <end position="159"/>
    </location>
</feature>
<keyword evidence="3" id="KW-1185">Reference proteome</keyword>
<feature type="transmembrane region" description="Helical" evidence="1">
    <location>
        <begin position="37"/>
        <end position="59"/>
    </location>
</feature>
<protein>
    <submittedName>
        <fullName evidence="2">Gb</fullName>
    </submittedName>
</protein>
<feature type="transmembrane region" description="Helical" evidence="1">
    <location>
        <begin position="112"/>
        <end position="131"/>
    </location>
</feature>
<evidence type="ECO:0000313" key="3">
    <source>
        <dbReference type="Proteomes" id="UP000298493"/>
    </source>
</evidence>
<organism evidence="2 3">
    <name type="scientific">Venturia nashicola</name>
    <dbReference type="NCBI Taxonomy" id="86259"/>
    <lineage>
        <taxon>Eukaryota</taxon>
        <taxon>Fungi</taxon>
        <taxon>Dikarya</taxon>
        <taxon>Ascomycota</taxon>
        <taxon>Pezizomycotina</taxon>
        <taxon>Dothideomycetes</taxon>
        <taxon>Pleosporomycetidae</taxon>
        <taxon>Venturiales</taxon>
        <taxon>Venturiaceae</taxon>
        <taxon>Venturia</taxon>
    </lineage>
</organism>
<accession>A0A4Z1NST6</accession>
<evidence type="ECO:0000313" key="2">
    <source>
        <dbReference type="EMBL" id="TID13685.1"/>
    </source>
</evidence>
<name>A0A4Z1NST6_9PEZI</name>
<gene>
    <name evidence="2" type="ORF">E6O75_ATG01663</name>
</gene>
<dbReference type="OrthoDB" id="4143071at2759"/>
<comment type="caution">
    <text evidence="2">The sequence shown here is derived from an EMBL/GenBank/DDBJ whole genome shotgun (WGS) entry which is preliminary data.</text>
</comment>
<sequence length="213" mass="23816">MAKIKGIKSKAIGATTEPRALSFKTGGRLARKHEYTIFNFFALSSWCCMITAACLGSLYGGQSHVFIGTVVPFLACNWAAFLQTCWMMATAPRNTIADRLAYLNLACRFQRLCAPTALIGMVTWAVAYRFRGKASSSAYWIIFLVVWIFNTVVCIMNVYNNISWESQLLWQLAPDYPQGNFWLGVLGIKYICRAPCPREKGQAGHDLTAEEDV</sequence>
<evidence type="ECO:0000256" key="1">
    <source>
        <dbReference type="SAM" id="Phobius"/>
    </source>
</evidence>
<feature type="transmembrane region" description="Helical" evidence="1">
    <location>
        <begin position="65"/>
        <end position="91"/>
    </location>
</feature>
<proteinExistence type="predicted"/>